<evidence type="ECO:0000256" key="1">
    <source>
        <dbReference type="SAM" id="MobiDB-lite"/>
    </source>
</evidence>
<dbReference type="EMBL" id="JALJOR010000016">
    <property type="protein sequence ID" value="KAK9805227.1"/>
    <property type="molecule type" value="Genomic_DNA"/>
</dbReference>
<feature type="region of interest" description="Disordered" evidence="1">
    <location>
        <begin position="1"/>
        <end position="24"/>
    </location>
</feature>
<protein>
    <submittedName>
        <fullName evidence="2">Uncharacterized protein</fullName>
    </submittedName>
</protein>
<keyword evidence="3" id="KW-1185">Reference proteome</keyword>
<comment type="caution">
    <text evidence="2">The sequence shown here is derived from an EMBL/GenBank/DDBJ whole genome shotgun (WGS) entry which is preliminary data.</text>
</comment>
<evidence type="ECO:0000313" key="3">
    <source>
        <dbReference type="Proteomes" id="UP001489004"/>
    </source>
</evidence>
<organism evidence="2 3">
    <name type="scientific">[Myrmecia] bisecta</name>
    <dbReference type="NCBI Taxonomy" id="41462"/>
    <lineage>
        <taxon>Eukaryota</taxon>
        <taxon>Viridiplantae</taxon>
        <taxon>Chlorophyta</taxon>
        <taxon>core chlorophytes</taxon>
        <taxon>Trebouxiophyceae</taxon>
        <taxon>Trebouxiales</taxon>
        <taxon>Trebouxiaceae</taxon>
        <taxon>Myrmecia</taxon>
    </lineage>
</organism>
<feature type="compositionally biased region" description="Basic residues" evidence="1">
    <location>
        <begin position="1"/>
        <end position="11"/>
    </location>
</feature>
<dbReference type="Proteomes" id="UP001489004">
    <property type="component" value="Unassembled WGS sequence"/>
</dbReference>
<accession>A0AAW1PB21</accession>
<gene>
    <name evidence="2" type="ORF">WJX72_007145</name>
</gene>
<evidence type="ECO:0000313" key="2">
    <source>
        <dbReference type="EMBL" id="KAK9805227.1"/>
    </source>
</evidence>
<reference evidence="2 3" key="1">
    <citation type="journal article" date="2024" name="Nat. Commun.">
        <title>Phylogenomics reveals the evolutionary origins of lichenization in chlorophyte algae.</title>
        <authorList>
            <person name="Puginier C."/>
            <person name="Libourel C."/>
            <person name="Otte J."/>
            <person name="Skaloud P."/>
            <person name="Haon M."/>
            <person name="Grisel S."/>
            <person name="Petersen M."/>
            <person name="Berrin J.G."/>
            <person name="Delaux P.M."/>
            <person name="Dal Grande F."/>
            <person name="Keller J."/>
        </authorList>
    </citation>
    <scope>NUCLEOTIDE SEQUENCE [LARGE SCALE GENOMIC DNA]</scope>
    <source>
        <strain evidence="2 3">SAG 2043</strain>
    </source>
</reference>
<name>A0AAW1PB21_9CHLO</name>
<proteinExistence type="predicted"/>
<dbReference type="AlphaFoldDB" id="A0AAW1PB21"/>
<sequence length="421" mass="45521">MPPQGKRRKQERHNAGEDSRAGPASAPCRISALGVLGSLTATASHAIVVVNLLEAEAMFGAPDAAVWPVSHQLGEDVLGLGILAEPTALGVCTIQGPLTPSKRRPEPFPESHLIPCVTRALKRLRAQLPSPPISATVHMVVHGVIGKEGKHTSLAMGPSEAVRTHEWVGQLLACLRSELPAAKAWVDIQACWTSQCQMDEAFVGPISQQLRGREAVTVPEYGDVRGLSTLLLDRPVALACFFRQPQTTVVQALGGIRGDACRKVLLTCIEPNMKISRFAFGGRLLGQTRDFDEEPDGTVLDLSQPMRTTFDVLRSSHWASQCAEPALVGPPDLTYCACLLCHCVSKAGLTKALLAAFPLRLKQKSASWMREQIGKAVQASDIRSYRARNAYAHLAAPIVFMERDAERIGQYIAAMLRPALV</sequence>